<organism evidence="2 3">
    <name type="scientific">Bdellovibrio svalbardensis</name>
    <dbReference type="NCBI Taxonomy" id="2972972"/>
    <lineage>
        <taxon>Bacteria</taxon>
        <taxon>Pseudomonadati</taxon>
        <taxon>Bdellovibrionota</taxon>
        <taxon>Bdellovibrionia</taxon>
        <taxon>Bdellovibrionales</taxon>
        <taxon>Pseudobdellovibrionaceae</taxon>
        <taxon>Bdellovibrio</taxon>
    </lineage>
</organism>
<protein>
    <submittedName>
        <fullName evidence="2">DUF3465 domain-containing protein</fullName>
    </submittedName>
</protein>
<feature type="chain" id="PRO_5046862727" evidence="1">
    <location>
        <begin position="24"/>
        <end position="156"/>
    </location>
</feature>
<keyword evidence="3" id="KW-1185">Reference proteome</keyword>
<evidence type="ECO:0000313" key="2">
    <source>
        <dbReference type="EMBL" id="MDG0817890.1"/>
    </source>
</evidence>
<comment type="caution">
    <text evidence="2">The sequence shown here is derived from an EMBL/GenBank/DDBJ whole genome shotgun (WGS) entry which is preliminary data.</text>
</comment>
<evidence type="ECO:0000313" key="3">
    <source>
        <dbReference type="Proteomes" id="UP001152321"/>
    </source>
</evidence>
<sequence length="156" mass="17212">MKAFSKLVLLSLTATLVISTAEAKNKHGNNSSQEETVSFFNPTAGDAMIVRAVEGKKRVNFVEGSGMVVIQLLPDDNSGLKHQKWVVRLSNGKLMQAVYNSDMCPRVPIKVGDVVAMGGMFLWTEVGAMLHWLHHDPRGNRPDGYVMVNGTYYCKD</sequence>
<dbReference type="Proteomes" id="UP001152321">
    <property type="component" value="Unassembled WGS sequence"/>
</dbReference>
<reference evidence="2" key="1">
    <citation type="submission" date="2022-08" db="EMBL/GenBank/DDBJ databases">
        <title>Novel Bdellovibrio Species Isolated from Svalbard: Designation Bdellovibrio svalbardensis.</title>
        <authorList>
            <person name="Mitchell R.J."/>
            <person name="Choi S.Y."/>
        </authorList>
    </citation>
    <scope>NUCLEOTIDE SEQUENCE</scope>
    <source>
        <strain evidence="2">PAP01</strain>
    </source>
</reference>
<dbReference type="Pfam" id="PF11948">
    <property type="entry name" value="DUF3465"/>
    <property type="match status" value="1"/>
</dbReference>
<feature type="signal peptide" evidence="1">
    <location>
        <begin position="1"/>
        <end position="23"/>
    </location>
</feature>
<keyword evidence="1" id="KW-0732">Signal</keyword>
<accession>A0ABT6DLY8</accession>
<dbReference type="EMBL" id="JANRMI010000005">
    <property type="protein sequence ID" value="MDG0817890.1"/>
    <property type="molecule type" value="Genomic_DNA"/>
</dbReference>
<proteinExistence type="predicted"/>
<dbReference type="RefSeq" id="WP_277579366.1">
    <property type="nucleotide sequence ID" value="NZ_JANRMI010000005.1"/>
</dbReference>
<evidence type="ECO:0000256" key="1">
    <source>
        <dbReference type="SAM" id="SignalP"/>
    </source>
</evidence>
<dbReference type="InterPro" id="IPR021856">
    <property type="entry name" value="DUF3465"/>
</dbReference>
<gene>
    <name evidence="2" type="ORF">NWE73_16025</name>
</gene>
<name>A0ABT6DLY8_9BACT</name>